<dbReference type="InterPro" id="IPR036736">
    <property type="entry name" value="ACP-like_sf"/>
</dbReference>
<dbReference type="EMBL" id="JAUOZS010000001">
    <property type="protein sequence ID" value="MDT8899742.1"/>
    <property type="molecule type" value="Genomic_DNA"/>
</dbReference>
<protein>
    <submittedName>
        <fullName evidence="2">Acyl carrier protein</fullName>
    </submittedName>
</protein>
<comment type="caution">
    <text evidence="2">The sequence shown here is derived from an EMBL/GenBank/DDBJ whole genome shotgun (WGS) entry which is preliminary data.</text>
</comment>
<organism evidence="2 3">
    <name type="scientific">Anaeroselena agilis</name>
    <dbReference type="NCBI Taxonomy" id="3063788"/>
    <lineage>
        <taxon>Bacteria</taxon>
        <taxon>Bacillati</taxon>
        <taxon>Bacillota</taxon>
        <taxon>Negativicutes</taxon>
        <taxon>Acetonemataceae</taxon>
        <taxon>Anaeroselena</taxon>
    </lineage>
</organism>
<reference evidence="2 3" key="1">
    <citation type="submission" date="2023-07" db="EMBL/GenBank/DDBJ databases">
        <title>The novel representative of Negativicutes class, Anaeroselena agilis gen. nov. sp. nov.</title>
        <authorList>
            <person name="Prokofeva M.I."/>
            <person name="Elcheninov A.G."/>
            <person name="Klyukina A."/>
            <person name="Kublanov I.V."/>
            <person name="Frolov E.N."/>
            <person name="Podosokorskaya O.A."/>
        </authorList>
    </citation>
    <scope>NUCLEOTIDE SEQUENCE [LARGE SCALE GENOMIC DNA]</scope>
    <source>
        <strain evidence="2 3">4137-cl</strain>
    </source>
</reference>
<proteinExistence type="predicted"/>
<dbReference type="Pfam" id="PF00550">
    <property type="entry name" value="PP-binding"/>
    <property type="match status" value="1"/>
</dbReference>
<dbReference type="Proteomes" id="UP001254848">
    <property type="component" value="Unassembled WGS sequence"/>
</dbReference>
<dbReference type="PROSITE" id="PS50075">
    <property type="entry name" value="CARRIER"/>
    <property type="match status" value="1"/>
</dbReference>
<evidence type="ECO:0000313" key="3">
    <source>
        <dbReference type="Proteomes" id="UP001254848"/>
    </source>
</evidence>
<feature type="domain" description="Carrier" evidence="1">
    <location>
        <begin position="1"/>
        <end position="76"/>
    </location>
</feature>
<sequence length="77" mass="8304">MADADELKKILAGVFKVPVASIGEQTLMQDIDTWDSLTHMDLILTLENEYGVTFSGEEIVVMTSFAKIAATLAAKGV</sequence>
<evidence type="ECO:0000259" key="1">
    <source>
        <dbReference type="PROSITE" id="PS50075"/>
    </source>
</evidence>
<dbReference type="SUPFAM" id="SSF47336">
    <property type="entry name" value="ACP-like"/>
    <property type="match status" value="1"/>
</dbReference>
<dbReference type="RefSeq" id="WP_413778310.1">
    <property type="nucleotide sequence ID" value="NZ_JAUOZS010000001.1"/>
</dbReference>
<evidence type="ECO:0000313" key="2">
    <source>
        <dbReference type="EMBL" id="MDT8899742.1"/>
    </source>
</evidence>
<name>A0ABU3NSE8_9FIRM</name>
<dbReference type="InterPro" id="IPR009081">
    <property type="entry name" value="PP-bd_ACP"/>
</dbReference>
<accession>A0ABU3NSE8</accession>
<gene>
    <name evidence="2" type="ORF">Q4T40_00580</name>
</gene>
<dbReference type="Gene3D" id="1.10.1200.10">
    <property type="entry name" value="ACP-like"/>
    <property type="match status" value="1"/>
</dbReference>
<keyword evidence="3" id="KW-1185">Reference proteome</keyword>